<feature type="domain" description="Uracil-DNA glycosylase-like" evidence="8">
    <location>
        <begin position="68"/>
        <end position="203"/>
    </location>
</feature>
<evidence type="ECO:0000313" key="10">
    <source>
        <dbReference type="Proteomes" id="UP000069632"/>
    </source>
</evidence>
<reference evidence="9 10" key="1">
    <citation type="submission" date="2016-02" db="EMBL/GenBank/DDBJ databases">
        <authorList>
            <consortium name="Pathogen Informatics"/>
        </authorList>
    </citation>
    <scope>NUCLEOTIDE SEQUENCE [LARGE SCALE GENOMIC DNA]</scope>
    <source>
        <strain evidence="9 10">RC20</strain>
    </source>
</reference>
<keyword evidence="3" id="KW-0227">DNA damage</keyword>
<dbReference type="PANTHER" id="PTHR33693:SF3">
    <property type="entry name" value="TYPE-5 URACIL-DNA GLYCOSYLASE"/>
    <property type="match status" value="1"/>
</dbReference>
<evidence type="ECO:0000259" key="8">
    <source>
        <dbReference type="Pfam" id="PF03167"/>
    </source>
</evidence>
<organism evidence="9 10">
    <name type="scientific">Campylobacter geochelonis</name>
    <dbReference type="NCBI Taxonomy" id="1780362"/>
    <lineage>
        <taxon>Bacteria</taxon>
        <taxon>Pseudomonadati</taxon>
        <taxon>Campylobacterota</taxon>
        <taxon>Epsilonproteobacteria</taxon>
        <taxon>Campylobacterales</taxon>
        <taxon>Campylobacteraceae</taxon>
        <taxon>Campylobacter</taxon>
    </lineage>
</organism>
<dbReference type="Proteomes" id="UP000069632">
    <property type="component" value="Unassembled WGS sequence"/>
</dbReference>
<keyword evidence="7" id="KW-0234">DNA repair</keyword>
<evidence type="ECO:0000256" key="7">
    <source>
        <dbReference type="ARBA" id="ARBA00023204"/>
    </source>
</evidence>
<sequence>MDYSSSMLYRLYCYKAFGYRYIDENVLMFDEFSHFRTLDELKSELKNCQLCPFSKSRNNVVVSKKSLAKLMVVMENPTVSDDLSGEMFVGNLATMLKEMLKEHGGVSEDDIYGSFLVKCKAPKNGAVTSESVLRCSPYLFDEIKKLNPKVILTVGEICSKVVLKDENLPNLQISHGSIFKEGGAFVMPVFDMEYVLTNPSKKGLLIEDIKKIRELL</sequence>
<keyword evidence="4" id="KW-0378">Hydrolase</keyword>
<dbReference type="GO" id="GO:0097506">
    <property type="term" value="F:deaminated base DNA N-glycosylase activity"/>
    <property type="evidence" value="ECO:0007669"/>
    <property type="project" value="UniProtKB-ARBA"/>
</dbReference>
<dbReference type="GO" id="GO:0051539">
    <property type="term" value="F:4 iron, 4 sulfur cluster binding"/>
    <property type="evidence" value="ECO:0007669"/>
    <property type="project" value="UniProtKB-KW"/>
</dbReference>
<evidence type="ECO:0000256" key="4">
    <source>
        <dbReference type="ARBA" id="ARBA00022801"/>
    </source>
</evidence>
<evidence type="ECO:0000256" key="5">
    <source>
        <dbReference type="ARBA" id="ARBA00023004"/>
    </source>
</evidence>
<keyword evidence="6" id="KW-0411">Iron-sulfur</keyword>
<accession>A0A128EID4</accession>
<dbReference type="Gene3D" id="3.40.470.10">
    <property type="entry name" value="Uracil-DNA glycosylase-like domain"/>
    <property type="match status" value="1"/>
</dbReference>
<dbReference type="AlphaFoldDB" id="A0A128EID4"/>
<protein>
    <submittedName>
        <fullName evidence="9">Uracil-DNA glycosylase superfamily protein</fullName>
    </submittedName>
</protein>
<keyword evidence="10" id="KW-1185">Reference proteome</keyword>
<evidence type="ECO:0000256" key="3">
    <source>
        <dbReference type="ARBA" id="ARBA00022763"/>
    </source>
</evidence>
<dbReference type="InterPro" id="IPR005122">
    <property type="entry name" value="Uracil-DNA_glycosylase-like"/>
</dbReference>
<proteinExistence type="predicted"/>
<dbReference type="Pfam" id="PF03167">
    <property type="entry name" value="UDG"/>
    <property type="match status" value="1"/>
</dbReference>
<dbReference type="InterPro" id="IPR036895">
    <property type="entry name" value="Uracil-DNA_glycosylase-like_sf"/>
</dbReference>
<name>A0A128EID4_9BACT</name>
<keyword evidence="1" id="KW-0004">4Fe-4S</keyword>
<keyword evidence="5" id="KW-0408">Iron</keyword>
<keyword evidence="2" id="KW-0479">Metal-binding</keyword>
<dbReference type="InterPro" id="IPR051536">
    <property type="entry name" value="UDG_Type-4/5"/>
</dbReference>
<dbReference type="CDD" id="cd10030">
    <property type="entry name" value="UDG-F4_TTUDGA_SPO1dp_like"/>
    <property type="match status" value="1"/>
</dbReference>
<evidence type="ECO:0000256" key="2">
    <source>
        <dbReference type="ARBA" id="ARBA00022723"/>
    </source>
</evidence>
<dbReference type="SUPFAM" id="SSF52141">
    <property type="entry name" value="Uracil-DNA glycosylase-like"/>
    <property type="match status" value="1"/>
</dbReference>
<dbReference type="GO" id="GO:0046872">
    <property type="term" value="F:metal ion binding"/>
    <property type="evidence" value="ECO:0007669"/>
    <property type="project" value="UniProtKB-KW"/>
</dbReference>
<dbReference type="GO" id="GO:0006281">
    <property type="term" value="P:DNA repair"/>
    <property type="evidence" value="ECO:0007669"/>
    <property type="project" value="UniProtKB-KW"/>
</dbReference>
<dbReference type="EMBL" id="FIZP01000014">
    <property type="protein sequence ID" value="CZE49120.1"/>
    <property type="molecule type" value="Genomic_DNA"/>
</dbReference>
<dbReference type="RefSeq" id="WP_075495003.1">
    <property type="nucleotide sequence ID" value="NZ_CP053844.1"/>
</dbReference>
<dbReference type="PANTHER" id="PTHR33693">
    <property type="entry name" value="TYPE-5 URACIL-DNA GLYCOSYLASE"/>
    <property type="match status" value="1"/>
</dbReference>
<evidence type="ECO:0000256" key="1">
    <source>
        <dbReference type="ARBA" id="ARBA00022485"/>
    </source>
</evidence>
<evidence type="ECO:0000313" key="9">
    <source>
        <dbReference type="EMBL" id="CZE49120.1"/>
    </source>
</evidence>
<evidence type="ECO:0000256" key="6">
    <source>
        <dbReference type="ARBA" id="ARBA00023014"/>
    </source>
</evidence>
<dbReference type="OrthoDB" id="5363213at2"/>
<gene>
    <name evidence="9" type="ORF">ERS672216_01759</name>
</gene>